<name>A0ABV3U8B8_9GAMM</name>
<evidence type="ECO:0000313" key="2">
    <source>
        <dbReference type="Proteomes" id="UP001557485"/>
    </source>
</evidence>
<dbReference type="Proteomes" id="UP001557485">
    <property type="component" value="Unassembled WGS sequence"/>
</dbReference>
<evidence type="ECO:0000313" key="1">
    <source>
        <dbReference type="EMBL" id="MEX1670192.1"/>
    </source>
</evidence>
<dbReference type="EMBL" id="JBFRYA010000014">
    <property type="protein sequence ID" value="MEX1670192.1"/>
    <property type="molecule type" value="Genomic_DNA"/>
</dbReference>
<keyword evidence="2" id="KW-1185">Reference proteome</keyword>
<dbReference type="RefSeq" id="WP_368382541.1">
    <property type="nucleotide sequence ID" value="NZ_JBFRYA010000014.1"/>
</dbReference>
<organism evidence="1 2">
    <name type="scientific">Zhongshania guokunii</name>
    <dbReference type="NCBI Taxonomy" id="641783"/>
    <lineage>
        <taxon>Bacteria</taxon>
        <taxon>Pseudomonadati</taxon>
        <taxon>Pseudomonadota</taxon>
        <taxon>Gammaproteobacteria</taxon>
        <taxon>Cellvibrionales</taxon>
        <taxon>Spongiibacteraceae</taxon>
        <taxon>Zhongshania</taxon>
    </lineage>
</organism>
<protein>
    <recommendedName>
        <fullName evidence="3">Lipoprotein</fullName>
    </recommendedName>
</protein>
<reference evidence="1 2" key="1">
    <citation type="journal article" date="2011" name="Int. J. Syst. Evol. Microbiol.">
        <title>Zhongshania antarctica gen. nov., sp. nov. and Zhongshania guokunii sp. nov., gammaproteobacteria respectively isolated from coastal attached (fast) ice and surface seawater of the Antarctic.</title>
        <authorList>
            <person name="Li H.J."/>
            <person name="Zhang X.Y."/>
            <person name="Chen C.X."/>
            <person name="Zhang Y.J."/>
            <person name="Gao Z.M."/>
            <person name="Yu Y."/>
            <person name="Chen X.L."/>
            <person name="Chen B."/>
            <person name="Zhang Y.Z."/>
        </authorList>
    </citation>
    <scope>NUCLEOTIDE SEQUENCE [LARGE SCALE GENOMIC DNA]</scope>
    <source>
        <strain evidence="1 2">ZS6-22T</strain>
    </source>
</reference>
<proteinExistence type="predicted"/>
<evidence type="ECO:0008006" key="3">
    <source>
        <dbReference type="Google" id="ProtNLM"/>
    </source>
</evidence>
<accession>A0ABV3U8B8</accession>
<gene>
    <name evidence="1" type="ORF">AB4876_14825</name>
</gene>
<comment type="caution">
    <text evidence="1">The sequence shown here is derived from an EMBL/GenBank/DDBJ whole genome shotgun (WGS) entry which is preliminary data.</text>
</comment>
<sequence>MSCTTGSSSGNRMRPITTSTFKWFTNKALFGLLVLGLSACASHVEQKRFAEDGQPSAVFSGIYRSGVFEEGEVVYDDAAKSSFKGKFDDAGYPRHGELRQSYQDRNGDWLQIKLSGDFSLAPASRELNFAGSFMVSDAQERTVASAEQSHWQANYSQVHPLQAPSLMHMAGKNQYTQYRRDISPAAQPNAAVKIHRPLAGPFLVELSYQQGLPRGMVKISARNKAGERYVVERQYFNYQIAEQPVHYFYYEPGSFTRLDILGDCKNRPNLTVPQQLLQVYAYDCDKAVFYALSEDFPASVIAIAAADLDNGGAFQRFTLYHHGEVSYTNISVDALYDGQWLRHGPHRQMHYGDLKSFTRYELGAPLGIGIKVDAKGPRYVRFENTALETELLPSAELFDKLNGRYEWQISRLNSHFDGLLVASIVSAEALSELKANLLQDLNETAGIVKDGQVPGLSELWQSWQRQSRARIATWALHRNIATDKTKTAAAMKNALRTDLDKWVAQSRKLLLEEAQRQCEHSGQSFDEEVWQCVVRPDPALVAVCEQYLSSSRCSAMAVDFKRQ</sequence>